<protein>
    <submittedName>
        <fullName evidence="1">Uncharacterized protein</fullName>
    </submittedName>
</protein>
<evidence type="ECO:0000313" key="2">
    <source>
        <dbReference type="Proteomes" id="UP000837857"/>
    </source>
</evidence>
<feature type="non-terminal residue" evidence="1">
    <location>
        <position position="86"/>
    </location>
</feature>
<dbReference type="EMBL" id="OW152838">
    <property type="protein sequence ID" value="CAH2059663.1"/>
    <property type="molecule type" value="Genomic_DNA"/>
</dbReference>
<sequence>MSRSSSNGKVIAGVPTVFIIEMEAAGLYYTASPPRDLDPLSPKFDQRYDRDAYVLRIATAQVRIRKANRCAIQAVPNSSKADDLCK</sequence>
<proteinExistence type="predicted"/>
<reference evidence="1" key="1">
    <citation type="submission" date="2022-03" db="EMBL/GenBank/DDBJ databases">
        <authorList>
            <person name="Martin H S."/>
        </authorList>
    </citation>
    <scope>NUCLEOTIDE SEQUENCE</scope>
</reference>
<organism evidence="1 2">
    <name type="scientific">Iphiclides podalirius</name>
    <name type="common">scarce swallowtail</name>
    <dbReference type="NCBI Taxonomy" id="110791"/>
    <lineage>
        <taxon>Eukaryota</taxon>
        <taxon>Metazoa</taxon>
        <taxon>Ecdysozoa</taxon>
        <taxon>Arthropoda</taxon>
        <taxon>Hexapoda</taxon>
        <taxon>Insecta</taxon>
        <taxon>Pterygota</taxon>
        <taxon>Neoptera</taxon>
        <taxon>Endopterygota</taxon>
        <taxon>Lepidoptera</taxon>
        <taxon>Glossata</taxon>
        <taxon>Ditrysia</taxon>
        <taxon>Papilionoidea</taxon>
        <taxon>Papilionidae</taxon>
        <taxon>Papilioninae</taxon>
        <taxon>Iphiclides</taxon>
    </lineage>
</organism>
<dbReference type="Proteomes" id="UP000837857">
    <property type="component" value="Chromosome 26"/>
</dbReference>
<accession>A0ABN8IM86</accession>
<gene>
    <name evidence="1" type="ORF">IPOD504_LOCUS10971</name>
</gene>
<keyword evidence="2" id="KW-1185">Reference proteome</keyword>
<name>A0ABN8IM86_9NEOP</name>
<evidence type="ECO:0000313" key="1">
    <source>
        <dbReference type="EMBL" id="CAH2059663.1"/>
    </source>
</evidence>